<sequence length="135" mass="14135">MASMSDGVRAVCFARRGVGAASLADQRAAFETECAQRGWIADTGICQLGRGGGDGRTWAAVRRLVRTRRADVVVVDKLETIGSTEREIAQELVLLRHAGVRLLIAEFGSDTADAASFGPLVAEFGASVSLTAVAA</sequence>
<accession>E3JBL3</accession>
<gene>
    <name evidence="1" type="ordered locus">FraEuI1c_3008</name>
</gene>
<dbReference type="AlphaFoldDB" id="E3JBL3"/>
<dbReference type="InParanoid" id="E3JBL3"/>
<evidence type="ECO:0008006" key="3">
    <source>
        <dbReference type="Google" id="ProtNLM"/>
    </source>
</evidence>
<reference evidence="1 2" key="1">
    <citation type="submission" date="2010-10" db="EMBL/GenBank/DDBJ databases">
        <title>Complete sequence of Frankia sp. EuI1c.</title>
        <authorList>
            <consortium name="US DOE Joint Genome Institute"/>
            <person name="Lucas S."/>
            <person name="Copeland A."/>
            <person name="Lapidus A."/>
            <person name="Cheng J.-F."/>
            <person name="Bruce D."/>
            <person name="Goodwin L."/>
            <person name="Pitluck S."/>
            <person name="Chertkov O."/>
            <person name="Detter J.C."/>
            <person name="Han C."/>
            <person name="Tapia R."/>
            <person name="Land M."/>
            <person name="Hauser L."/>
            <person name="Jeffries C."/>
            <person name="Kyrpides N."/>
            <person name="Ivanova N."/>
            <person name="Mikhailova N."/>
            <person name="Beauchemin N."/>
            <person name="Sen A."/>
            <person name="Sur S.A."/>
            <person name="Gtari M."/>
            <person name="Wall L."/>
            <person name="Tisa L."/>
            <person name="Woyke T."/>
        </authorList>
    </citation>
    <scope>NUCLEOTIDE SEQUENCE [LARGE SCALE GENOMIC DNA]</scope>
    <source>
        <strain evidence="2">DSM 45817 / CECT 9037 / EuI1c</strain>
    </source>
</reference>
<dbReference type="Gene3D" id="3.40.50.1390">
    <property type="entry name" value="Resolvase, N-terminal catalytic domain"/>
    <property type="match status" value="1"/>
</dbReference>
<dbReference type="OrthoDB" id="3214297at2"/>
<dbReference type="RefSeq" id="WP_013424151.1">
    <property type="nucleotide sequence ID" value="NC_014666.1"/>
</dbReference>
<name>E3JBL3_PSEI1</name>
<evidence type="ECO:0000313" key="2">
    <source>
        <dbReference type="Proteomes" id="UP000002484"/>
    </source>
</evidence>
<dbReference type="GO" id="GO:0000150">
    <property type="term" value="F:DNA strand exchange activity"/>
    <property type="evidence" value="ECO:0007669"/>
    <property type="project" value="InterPro"/>
</dbReference>
<dbReference type="InterPro" id="IPR036162">
    <property type="entry name" value="Resolvase-like_N_sf"/>
</dbReference>
<dbReference type="GO" id="GO:0003677">
    <property type="term" value="F:DNA binding"/>
    <property type="evidence" value="ECO:0007669"/>
    <property type="project" value="InterPro"/>
</dbReference>
<keyword evidence="2" id="KW-1185">Reference proteome</keyword>
<dbReference type="KEGG" id="fri:FraEuI1c_3008"/>
<dbReference type="HOGENOM" id="CLU_1913992_0_0_11"/>
<organism evidence="1 2">
    <name type="scientific">Pseudofrankia inefficax (strain DSM 45817 / CECT 9037 / DDB 130130 / EuI1c)</name>
    <name type="common">Frankia inefficax</name>
    <dbReference type="NCBI Taxonomy" id="298654"/>
    <lineage>
        <taxon>Bacteria</taxon>
        <taxon>Bacillati</taxon>
        <taxon>Actinomycetota</taxon>
        <taxon>Actinomycetes</taxon>
        <taxon>Frankiales</taxon>
        <taxon>Frankiaceae</taxon>
        <taxon>Pseudofrankia</taxon>
    </lineage>
</organism>
<proteinExistence type="predicted"/>
<evidence type="ECO:0000313" key="1">
    <source>
        <dbReference type="EMBL" id="ADP81033.1"/>
    </source>
</evidence>
<dbReference type="Proteomes" id="UP000002484">
    <property type="component" value="Chromosome"/>
</dbReference>
<protein>
    <recommendedName>
        <fullName evidence="3">Resolvase domain protein</fullName>
    </recommendedName>
</protein>
<dbReference type="EMBL" id="CP002299">
    <property type="protein sequence ID" value="ADP81033.1"/>
    <property type="molecule type" value="Genomic_DNA"/>
</dbReference>